<reference evidence="2" key="1">
    <citation type="submission" date="2018-07" db="EMBL/GenBank/DDBJ databases">
        <authorList>
            <person name="Safronova V.I."/>
            <person name="Chirak E.R."/>
            <person name="Sazanova A.L."/>
        </authorList>
    </citation>
    <scope>NUCLEOTIDE SEQUENCE [LARGE SCALE GENOMIC DNA]</scope>
    <source>
        <strain evidence="2">RCAM04685</strain>
    </source>
</reference>
<dbReference type="InterPro" id="IPR010349">
    <property type="entry name" value="Asparaginase_II"/>
</dbReference>
<dbReference type="RefSeq" id="WP_114830640.1">
    <property type="nucleotide sequence ID" value="NZ_QQTO01000012.1"/>
</dbReference>
<evidence type="ECO:0000313" key="1">
    <source>
        <dbReference type="EMBL" id="RDJ23029.1"/>
    </source>
</evidence>
<organism evidence="1 2">
    <name type="scientific">Bosea caraganae</name>
    <dbReference type="NCBI Taxonomy" id="2763117"/>
    <lineage>
        <taxon>Bacteria</taxon>
        <taxon>Pseudomonadati</taxon>
        <taxon>Pseudomonadota</taxon>
        <taxon>Alphaproteobacteria</taxon>
        <taxon>Hyphomicrobiales</taxon>
        <taxon>Boseaceae</taxon>
        <taxon>Bosea</taxon>
    </lineage>
</organism>
<comment type="caution">
    <text evidence="1">The sequence shown here is derived from an EMBL/GenBank/DDBJ whole genome shotgun (WGS) entry which is preliminary data.</text>
</comment>
<dbReference type="PANTHER" id="PTHR42110:SF1">
    <property type="entry name" value="L-ASPARAGINASE, PUTATIVE (AFU_ORTHOLOGUE AFUA_3G11890)-RELATED"/>
    <property type="match status" value="1"/>
</dbReference>
<evidence type="ECO:0000313" key="2">
    <source>
        <dbReference type="Proteomes" id="UP000255207"/>
    </source>
</evidence>
<keyword evidence="2" id="KW-1185">Reference proteome</keyword>
<accession>A0A370L414</accession>
<protein>
    <submittedName>
        <fullName evidence="1">Asparaginase</fullName>
    </submittedName>
</protein>
<dbReference type="Pfam" id="PF06089">
    <property type="entry name" value="Asparaginase_II"/>
    <property type="match status" value="1"/>
</dbReference>
<gene>
    <name evidence="1" type="ORF">DWE98_17870</name>
</gene>
<dbReference type="EMBL" id="QQTP01000009">
    <property type="protein sequence ID" value="RDJ23029.1"/>
    <property type="molecule type" value="Genomic_DNA"/>
</dbReference>
<sequence length="332" mass="34659">MDNPVLAEVTRGNTVESRHRGSVIVLDADGGVVLSLGDVERPVFPRSAVKAIQGLPLLESGAADHYGLTEPEIALAVSSHSGEPLHAETSLGMLRKAGRDAGCLECGAHWPMNEAAARAMARDGQEPSALNNNCSGKHAGFVCLACGLDEDPTGYVKPGHAVQQAVRAALEEVTGARHSSDHMGTDGCSIPSYAVPLTALARGFARLGTGQGLGPKRAEAAARIRKAVAAHPFMVAGTGRFDTRVMGLFGERIFIKTGAEGVYCGAIPELGLGIALKCDDGAGRAAEVAMAELIARLLPMSGMEAAEFTPMRESLLKNWNGIEVGRVRAAQF</sequence>
<dbReference type="Proteomes" id="UP000255207">
    <property type="component" value="Unassembled WGS sequence"/>
</dbReference>
<dbReference type="AlphaFoldDB" id="A0A370L414"/>
<dbReference type="PANTHER" id="PTHR42110">
    <property type="entry name" value="L-ASPARAGINASE, PUTATIVE (AFU_ORTHOLOGUE AFUA_3G11890)-RELATED"/>
    <property type="match status" value="1"/>
</dbReference>
<proteinExistence type="predicted"/>
<dbReference type="OrthoDB" id="9780674at2"/>
<name>A0A370L414_9HYPH</name>